<sequence length="37" mass="4008">MAMSAMDRSCDVTSPLLSPLQWSASTGIRSRRSSFSS</sequence>
<dbReference type="Proteomes" id="UP000613177">
    <property type="component" value="Unassembled WGS sequence"/>
</dbReference>
<keyword evidence="2" id="KW-1185">Reference proteome</keyword>
<comment type="caution">
    <text evidence="1">The sequence shown here is derived from an EMBL/GenBank/DDBJ whole genome shotgun (WGS) entry which is preliminary data.</text>
</comment>
<evidence type="ECO:0000313" key="2">
    <source>
        <dbReference type="Proteomes" id="UP000613177"/>
    </source>
</evidence>
<name>A0A8H7VNG3_9FUNG</name>
<organism evidence="1 2">
    <name type="scientific">Thamnidium elegans</name>
    <dbReference type="NCBI Taxonomy" id="101142"/>
    <lineage>
        <taxon>Eukaryota</taxon>
        <taxon>Fungi</taxon>
        <taxon>Fungi incertae sedis</taxon>
        <taxon>Mucoromycota</taxon>
        <taxon>Mucoromycotina</taxon>
        <taxon>Mucoromycetes</taxon>
        <taxon>Mucorales</taxon>
        <taxon>Mucorineae</taxon>
        <taxon>Mucoraceae</taxon>
        <taxon>Thamnidium</taxon>
    </lineage>
</organism>
<gene>
    <name evidence="1" type="ORF">INT48_008684</name>
</gene>
<evidence type="ECO:0000313" key="1">
    <source>
        <dbReference type="EMBL" id="KAG2229011.1"/>
    </source>
</evidence>
<proteinExistence type="predicted"/>
<reference evidence="1" key="1">
    <citation type="submission" date="2021-01" db="EMBL/GenBank/DDBJ databases">
        <title>Metabolic potential, ecology and presence of endohyphal bacteria is reflected in genomic diversity of Mucoromycotina.</title>
        <authorList>
            <person name="Muszewska A."/>
            <person name="Okrasinska A."/>
            <person name="Steczkiewicz K."/>
            <person name="Drgas O."/>
            <person name="Orlowska M."/>
            <person name="Perlinska-Lenart U."/>
            <person name="Aleksandrzak-Piekarczyk T."/>
            <person name="Szatraj K."/>
            <person name="Zielenkiewicz U."/>
            <person name="Pilsyk S."/>
            <person name="Malc E."/>
            <person name="Mieczkowski P."/>
            <person name="Kruszewska J.S."/>
            <person name="Biernat P."/>
            <person name="Pawlowska J."/>
        </authorList>
    </citation>
    <scope>NUCLEOTIDE SEQUENCE</scope>
    <source>
        <strain evidence="1">WA0000018081</strain>
    </source>
</reference>
<protein>
    <submittedName>
        <fullName evidence="1">Uncharacterized protein</fullName>
    </submittedName>
</protein>
<dbReference type="EMBL" id="JAEPRE010000324">
    <property type="protein sequence ID" value="KAG2229011.1"/>
    <property type="molecule type" value="Genomic_DNA"/>
</dbReference>
<accession>A0A8H7VNG3</accession>
<dbReference type="AlphaFoldDB" id="A0A8H7VNG3"/>